<evidence type="ECO:0000256" key="2">
    <source>
        <dbReference type="ARBA" id="ARBA00022692"/>
    </source>
</evidence>
<dbReference type="GO" id="GO:0030246">
    <property type="term" value="F:carbohydrate binding"/>
    <property type="evidence" value="ECO:0007669"/>
    <property type="project" value="UniProtKB-KW"/>
</dbReference>
<evidence type="ECO:0000313" key="15">
    <source>
        <dbReference type="RefSeq" id="XP_021561637.1"/>
    </source>
</evidence>
<name>A0A3Q0DH18_CARSF</name>
<keyword evidence="8" id="KW-1015">Disulfide bond</keyword>
<keyword evidence="4" id="KW-0430">Lectin</keyword>
<evidence type="ECO:0000256" key="6">
    <source>
        <dbReference type="ARBA" id="ARBA00022989"/>
    </source>
</evidence>
<gene>
    <name evidence="15" type="primary">LOC110594366</name>
</gene>
<dbReference type="KEGG" id="csyr:110594366"/>
<dbReference type="PROSITE" id="PS50835">
    <property type="entry name" value="IG_LIKE"/>
    <property type="match status" value="1"/>
</dbReference>
<evidence type="ECO:0000259" key="13">
    <source>
        <dbReference type="PROSITE" id="PS50835"/>
    </source>
</evidence>
<dbReference type="GO" id="GO:0007155">
    <property type="term" value="P:cell adhesion"/>
    <property type="evidence" value="ECO:0007669"/>
    <property type="project" value="UniProtKB-KW"/>
</dbReference>
<dbReference type="InterPro" id="IPR007110">
    <property type="entry name" value="Ig-like_dom"/>
</dbReference>
<keyword evidence="9" id="KW-0325">Glycoprotein</keyword>
<accession>A0A3Q0DH18</accession>
<keyword evidence="7" id="KW-0472">Membrane</keyword>
<keyword evidence="14" id="KW-1185">Reference proteome</keyword>
<comment type="subcellular location">
    <subcellularLocation>
        <location evidence="1">Membrane</location>
        <topology evidence="1">Single-pass type I membrane protein</topology>
    </subcellularLocation>
</comment>
<feature type="signal peptide" evidence="12">
    <location>
        <begin position="1"/>
        <end position="16"/>
    </location>
</feature>
<keyword evidence="5" id="KW-0130">Cell adhesion</keyword>
<dbReference type="InterPro" id="IPR013106">
    <property type="entry name" value="Ig_V-set"/>
</dbReference>
<feature type="chain" id="PRO_5018246776" evidence="12">
    <location>
        <begin position="17"/>
        <end position="231"/>
    </location>
</feature>
<dbReference type="FunFam" id="2.60.40.10:FF:000829">
    <property type="entry name" value="Sialic acid-binding Ig-like lectin 8"/>
    <property type="match status" value="1"/>
</dbReference>
<keyword evidence="10" id="KW-0393">Immunoglobulin domain</keyword>
<dbReference type="Proteomes" id="UP000189704">
    <property type="component" value="Unplaced"/>
</dbReference>
<evidence type="ECO:0000313" key="14">
    <source>
        <dbReference type="Proteomes" id="UP000189704"/>
    </source>
</evidence>
<dbReference type="InterPro" id="IPR051036">
    <property type="entry name" value="SIGLEC"/>
</dbReference>
<sequence>MLSLLLLPLLWRGSLQETPGYRLEVPKSVTVQEGLCVFVPCSFFYPQKYRHSYGQLYGYWFLDGENSYYPAAVATNNPDKAVKTETRARFRLLGDIGTNNCSLGIKNARMTDSGSYYFQMEKGQNFQYKDNKLNLQVTALTEKPDIQFPEPLESSRPTELSCSLAGSCKGGQPLTFSWTGQALDSLDAEILHSSVLTLIPRPQDHNTNLTCQVKLQGAQVTTERTVLLNVS</sequence>
<feature type="domain" description="Ig-like" evidence="13">
    <location>
        <begin position="144"/>
        <end position="227"/>
    </location>
</feature>
<evidence type="ECO:0000256" key="8">
    <source>
        <dbReference type="ARBA" id="ARBA00023157"/>
    </source>
</evidence>
<dbReference type="Pfam" id="PF07686">
    <property type="entry name" value="V-set"/>
    <property type="match status" value="1"/>
</dbReference>
<dbReference type="InterPro" id="IPR013783">
    <property type="entry name" value="Ig-like_fold"/>
</dbReference>
<dbReference type="GO" id="GO:0033691">
    <property type="term" value="F:sialic acid binding"/>
    <property type="evidence" value="ECO:0007669"/>
    <property type="project" value="TreeGrafter"/>
</dbReference>
<evidence type="ECO:0000256" key="3">
    <source>
        <dbReference type="ARBA" id="ARBA00022729"/>
    </source>
</evidence>
<dbReference type="OrthoDB" id="10012075at2759"/>
<dbReference type="RefSeq" id="XP_021561637.1">
    <property type="nucleotide sequence ID" value="XM_021705962.1"/>
</dbReference>
<keyword evidence="2" id="KW-0812">Transmembrane</keyword>
<reference evidence="15" key="1">
    <citation type="submission" date="2025-08" db="UniProtKB">
        <authorList>
            <consortium name="RefSeq"/>
        </authorList>
    </citation>
    <scope>IDENTIFICATION</scope>
</reference>
<dbReference type="AlphaFoldDB" id="A0A3Q0DH18"/>
<evidence type="ECO:0000256" key="4">
    <source>
        <dbReference type="ARBA" id="ARBA00022734"/>
    </source>
</evidence>
<evidence type="ECO:0000256" key="12">
    <source>
        <dbReference type="SAM" id="SignalP"/>
    </source>
</evidence>
<dbReference type="SUPFAM" id="SSF48726">
    <property type="entry name" value="Immunoglobulin"/>
    <property type="match status" value="2"/>
</dbReference>
<proteinExistence type="inferred from homology"/>
<dbReference type="GO" id="GO:0005886">
    <property type="term" value="C:plasma membrane"/>
    <property type="evidence" value="ECO:0007669"/>
    <property type="project" value="TreeGrafter"/>
</dbReference>
<dbReference type="Gene3D" id="2.60.40.10">
    <property type="entry name" value="Immunoglobulins"/>
    <property type="match status" value="2"/>
</dbReference>
<dbReference type="GeneID" id="110594366"/>
<evidence type="ECO:0000256" key="1">
    <source>
        <dbReference type="ARBA" id="ARBA00004479"/>
    </source>
</evidence>
<dbReference type="PANTHER" id="PTHR12035:SF125">
    <property type="entry name" value="SIALIC ACID-BINDING IG-LIKE LECTIN 5"/>
    <property type="match status" value="1"/>
</dbReference>
<dbReference type="InterPro" id="IPR003599">
    <property type="entry name" value="Ig_sub"/>
</dbReference>
<evidence type="ECO:0000256" key="11">
    <source>
        <dbReference type="ARBA" id="ARBA00038361"/>
    </source>
</evidence>
<dbReference type="InterPro" id="IPR036179">
    <property type="entry name" value="Ig-like_dom_sf"/>
</dbReference>
<protein>
    <submittedName>
        <fullName evidence="15">Sialic acid-binding Ig-like lectin 14</fullName>
    </submittedName>
</protein>
<keyword evidence="6" id="KW-1133">Transmembrane helix</keyword>
<comment type="similarity">
    <text evidence="11">Belongs to the immunoglobulin superfamily. SIGLEC (sialic acid binding Ig-like lectin) family.</text>
</comment>
<keyword evidence="3 12" id="KW-0732">Signal</keyword>
<evidence type="ECO:0000256" key="7">
    <source>
        <dbReference type="ARBA" id="ARBA00023136"/>
    </source>
</evidence>
<dbReference type="PANTHER" id="PTHR12035">
    <property type="entry name" value="SIALIC ACID BINDING IMMUNOGLOBULIN-LIKE LECTIN"/>
    <property type="match status" value="1"/>
</dbReference>
<evidence type="ECO:0000256" key="9">
    <source>
        <dbReference type="ARBA" id="ARBA00023180"/>
    </source>
</evidence>
<feature type="non-terminal residue" evidence="15">
    <location>
        <position position="231"/>
    </location>
</feature>
<evidence type="ECO:0000256" key="5">
    <source>
        <dbReference type="ARBA" id="ARBA00022889"/>
    </source>
</evidence>
<organism evidence="14 15">
    <name type="scientific">Carlito syrichta</name>
    <name type="common">Philippine tarsier</name>
    <name type="synonym">Tarsius syrichta</name>
    <dbReference type="NCBI Taxonomy" id="1868482"/>
    <lineage>
        <taxon>Eukaryota</taxon>
        <taxon>Metazoa</taxon>
        <taxon>Chordata</taxon>
        <taxon>Craniata</taxon>
        <taxon>Vertebrata</taxon>
        <taxon>Euteleostomi</taxon>
        <taxon>Mammalia</taxon>
        <taxon>Eutheria</taxon>
        <taxon>Euarchontoglires</taxon>
        <taxon>Primates</taxon>
        <taxon>Haplorrhini</taxon>
        <taxon>Tarsiiformes</taxon>
        <taxon>Tarsiidae</taxon>
        <taxon>Carlito</taxon>
    </lineage>
</organism>
<dbReference type="SMART" id="SM00409">
    <property type="entry name" value="IG"/>
    <property type="match status" value="1"/>
</dbReference>
<evidence type="ECO:0000256" key="10">
    <source>
        <dbReference type="ARBA" id="ARBA00023319"/>
    </source>
</evidence>